<organism evidence="1 2">
    <name type="scientific">Panagrolaimus sp. ES5</name>
    <dbReference type="NCBI Taxonomy" id="591445"/>
    <lineage>
        <taxon>Eukaryota</taxon>
        <taxon>Metazoa</taxon>
        <taxon>Ecdysozoa</taxon>
        <taxon>Nematoda</taxon>
        <taxon>Chromadorea</taxon>
        <taxon>Rhabditida</taxon>
        <taxon>Tylenchina</taxon>
        <taxon>Panagrolaimomorpha</taxon>
        <taxon>Panagrolaimoidea</taxon>
        <taxon>Panagrolaimidae</taxon>
        <taxon>Panagrolaimus</taxon>
    </lineage>
</organism>
<evidence type="ECO:0000313" key="1">
    <source>
        <dbReference type="Proteomes" id="UP000887579"/>
    </source>
</evidence>
<reference evidence="2" key="1">
    <citation type="submission" date="2022-11" db="UniProtKB">
        <authorList>
            <consortium name="WormBaseParasite"/>
        </authorList>
    </citation>
    <scope>IDENTIFICATION</scope>
</reference>
<protein>
    <submittedName>
        <fullName evidence="2">BTB domain-containing protein</fullName>
    </submittedName>
</protein>
<sequence>MDLSVDLQVATTSSSNRKRKAADSINVGSSKKIHFTGPYGRQEWSLPDSIIYYMAMNPKSAEVYQKLVKSCKYFYIKNSILVVKRLKYEKEKWKISCGKETINMGNVTLKIWITDVFDVTAFSNVSQKTASSIIPNIYKCDAKSVYLYDQVISFQDFCFLASNVYFVSFSNTTVKNEDLSILEFEKLFLTFSKAHYVVFDCENSIIPMITSKTFDELLKIRHFSTLKYLNLTNIPETFDLDAFYGYMKKNKLTTFSLHFCGAISEAYKNRIEEIIDEILSTKNHDYKPPFLDFPGLRFQKYLDQLSFSN</sequence>
<evidence type="ECO:0000313" key="2">
    <source>
        <dbReference type="WBParaSite" id="ES5_v2.g8311.t1"/>
    </source>
</evidence>
<dbReference type="WBParaSite" id="ES5_v2.g8311.t1">
    <property type="protein sequence ID" value="ES5_v2.g8311.t1"/>
    <property type="gene ID" value="ES5_v2.g8311"/>
</dbReference>
<proteinExistence type="predicted"/>
<dbReference type="Proteomes" id="UP000887579">
    <property type="component" value="Unplaced"/>
</dbReference>
<accession>A0AC34GU27</accession>
<name>A0AC34GU27_9BILA</name>